<dbReference type="EMBL" id="HBKQ01009379">
    <property type="protein sequence ID" value="CAE2215509.1"/>
    <property type="molecule type" value="Transcribed_RNA"/>
</dbReference>
<accession>A0A6U6D5U6</accession>
<name>A0A6U6D5U6_9STRA</name>
<reference evidence="1" key="1">
    <citation type="submission" date="2021-01" db="EMBL/GenBank/DDBJ databases">
        <authorList>
            <person name="Corre E."/>
            <person name="Pelletier E."/>
            <person name="Niang G."/>
            <person name="Scheremetjew M."/>
            <person name="Finn R."/>
            <person name="Kale V."/>
            <person name="Holt S."/>
            <person name="Cochrane G."/>
            <person name="Meng A."/>
            <person name="Brown T."/>
            <person name="Cohen L."/>
        </authorList>
    </citation>
    <scope>NUCLEOTIDE SEQUENCE</scope>
    <source>
        <strain evidence="1">Isolate 1302-5</strain>
    </source>
</reference>
<proteinExistence type="predicted"/>
<dbReference type="EMBL" id="HBKQ01009380">
    <property type="protein sequence ID" value="CAE2215511.1"/>
    <property type="molecule type" value="Transcribed_RNA"/>
</dbReference>
<dbReference type="AlphaFoldDB" id="A0A6U6D5U6"/>
<evidence type="ECO:0000313" key="1">
    <source>
        <dbReference type="EMBL" id="CAE2215509.1"/>
    </source>
</evidence>
<sequence>MKSLYTSRQAAPFILMKAQVKPSPVSIRKNTRPAVLVFHWYDNSTAAPHAPASLSYSYSMAFPAQLIATSPVPDTPITFPYWYDDPSDPGDTIHGSRVIV</sequence>
<organism evidence="1">
    <name type="scientific">Odontella aurita</name>
    <dbReference type="NCBI Taxonomy" id="265563"/>
    <lineage>
        <taxon>Eukaryota</taxon>
        <taxon>Sar</taxon>
        <taxon>Stramenopiles</taxon>
        <taxon>Ochrophyta</taxon>
        <taxon>Bacillariophyta</taxon>
        <taxon>Mediophyceae</taxon>
        <taxon>Biddulphiophycidae</taxon>
        <taxon>Eupodiscales</taxon>
        <taxon>Odontellaceae</taxon>
        <taxon>Odontella</taxon>
    </lineage>
</organism>
<evidence type="ECO:0000313" key="2">
    <source>
        <dbReference type="EMBL" id="CAE2215511.1"/>
    </source>
</evidence>
<protein>
    <submittedName>
        <fullName evidence="1">Uncharacterized protein</fullName>
    </submittedName>
</protein>
<gene>
    <name evidence="1" type="ORF">OAUR00152_LOCUS6280</name>
    <name evidence="2" type="ORF">OAUR00152_LOCUS6281</name>
</gene>